<dbReference type="Pfam" id="PF26325">
    <property type="entry name" value="YhjD"/>
    <property type="match status" value="1"/>
</dbReference>
<gene>
    <name evidence="1" type="ORF">ELQ35_01990</name>
</gene>
<comment type="caution">
    <text evidence="1">The sequence shown here is derived from an EMBL/GenBank/DDBJ whole genome shotgun (WGS) entry which is preliminary data.</text>
</comment>
<evidence type="ECO:0000313" key="2">
    <source>
        <dbReference type="Proteomes" id="UP000267430"/>
    </source>
</evidence>
<name>A0A3S0WCI4_9BACI</name>
<reference evidence="1 2" key="1">
    <citation type="submission" date="2018-12" db="EMBL/GenBank/DDBJ databases">
        <title>Bacillus chawlae sp. nov., Bacillus glennii sp. nov., and Bacillus saganii sp. nov. Isolated from the Vehicle Assembly Building at Kennedy Space Center where the Viking Spacecraft were Assembled.</title>
        <authorList>
            <person name="Seuylemezian A."/>
            <person name="Vaishampayan P."/>
        </authorList>
    </citation>
    <scope>NUCLEOTIDE SEQUENCE [LARGE SCALE GENOMIC DNA]</scope>
    <source>
        <strain evidence="1 2">L5</strain>
    </source>
</reference>
<dbReference type="RefSeq" id="WP_126863189.1">
    <property type="nucleotide sequence ID" value="NZ_JAUSTX010000021.1"/>
</dbReference>
<protein>
    <submittedName>
        <fullName evidence="1">Uncharacterized protein</fullName>
    </submittedName>
</protein>
<dbReference type="AlphaFoldDB" id="A0A3S0WCI4"/>
<proteinExistence type="predicted"/>
<dbReference type="EMBL" id="RYZZ01000002">
    <property type="protein sequence ID" value="RUQ32429.1"/>
    <property type="molecule type" value="Genomic_DNA"/>
</dbReference>
<keyword evidence="2" id="KW-1185">Reference proteome</keyword>
<evidence type="ECO:0000313" key="1">
    <source>
        <dbReference type="EMBL" id="RUQ32429.1"/>
    </source>
</evidence>
<sequence length="229" mass="26916">MIQLSERDRNALRQAVFLPIVLKVLEKDRLVIEKAKFTFRLSYLQLLEQTIAAVHKDIRKTKEHMWETGMKIEEEKLDDGTSRHVFIHKGQRESHTYPAITIRNNVYDLLDYYLFGRFEEKKVEVEYPVEPGPGTIKVQLTVHMTGYSRSLHQGSFPVNAKEFRKDPQFTAAVAAYEFVRQIKMSALGHMESEIEQVLYNNEQDITEVVRQVRPMTCRFKKEIKSHFLI</sequence>
<organism evidence="1 2">
    <name type="scientific">Peribacillus cavernae</name>
    <dbReference type="NCBI Taxonomy" id="1674310"/>
    <lineage>
        <taxon>Bacteria</taxon>
        <taxon>Bacillati</taxon>
        <taxon>Bacillota</taxon>
        <taxon>Bacilli</taxon>
        <taxon>Bacillales</taxon>
        <taxon>Bacillaceae</taxon>
        <taxon>Peribacillus</taxon>
    </lineage>
</organism>
<dbReference type="OrthoDB" id="2988956at2"/>
<dbReference type="InterPro" id="IPR058600">
    <property type="entry name" value="YhjD-like"/>
</dbReference>
<accession>A0A3S0WCI4</accession>
<dbReference type="Proteomes" id="UP000267430">
    <property type="component" value="Unassembled WGS sequence"/>
</dbReference>